<dbReference type="SMART" id="SM00382">
    <property type="entry name" value="AAA"/>
    <property type="match status" value="1"/>
</dbReference>
<keyword evidence="2" id="KW-0813">Transport</keyword>
<dbReference type="Gene3D" id="3.40.50.300">
    <property type="entry name" value="P-loop containing nucleotide triphosphate hydrolases"/>
    <property type="match status" value="3"/>
</dbReference>
<keyword evidence="4 6" id="KW-0067">ATP-binding</keyword>
<accession>A0A5D4FUP2</accession>
<dbReference type="InterPro" id="IPR003593">
    <property type="entry name" value="AAA+_ATPase"/>
</dbReference>
<gene>
    <name evidence="6" type="ORF">FYJ87_00240</name>
</gene>
<dbReference type="InterPro" id="IPR003439">
    <property type="entry name" value="ABC_transporter-like_ATP-bd"/>
</dbReference>
<comment type="similarity">
    <text evidence="1">Belongs to the ABC transporter superfamily.</text>
</comment>
<sequence>MPVTRFIFGDGLSDHAWETAEATGAAWVGNNASAHISLLRATVAEELAFGMEQQGVPREQMHPRVDQALQTWGLQHVAAQDPMRLSTGQTRRMAIAQALLTRPGALVLDCPLDGLDTAAVNQLAEVLDAYPGEVTVYDRRPSAVSEAAAQQFQLCDGELRQRPIPEFDLPVFPPRTRSDEASAHASVDDVATQRVALSARDVRVRGLGPFTVDAPAGQVTHIAGPNGCGKTSLMLAALGLVDYEGTITAGRCGWAPTALDQSFLHRRVIDEVAGDRKALEIFGLEKWTEEHPLDVPTSDRRLVLVAATMAGQPDVLLLDEPTVGLDVDGHRKLLEGIDAFVRQDRKPAVLWTCHDQRVADAVSDRSIVIAQD</sequence>
<reference evidence="6 7" key="1">
    <citation type="submission" date="2019-08" db="EMBL/GenBank/DDBJ databases">
        <title>Draft genome of C. urealyticum strain VH4248.</title>
        <authorList>
            <person name="Navas J."/>
        </authorList>
    </citation>
    <scope>NUCLEOTIDE SEQUENCE [LARGE SCALE GENOMIC DNA]</scope>
    <source>
        <strain evidence="6 7">VH4248</strain>
    </source>
</reference>
<keyword evidence="3" id="KW-0547">Nucleotide-binding</keyword>
<evidence type="ECO:0000259" key="5">
    <source>
        <dbReference type="SMART" id="SM00382"/>
    </source>
</evidence>
<dbReference type="AlphaFoldDB" id="A0A5D4FUP2"/>
<dbReference type="PANTHER" id="PTHR43553">
    <property type="entry name" value="HEAVY METAL TRANSPORTER"/>
    <property type="match status" value="1"/>
</dbReference>
<dbReference type="Pfam" id="PF00005">
    <property type="entry name" value="ABC_tran"/>
    <property type="match status" value="2"/>
</dbReference>
<evidence type="ECO:0000313" key="7">
    <source>
        <dbReference type="Proteomes" id="UP000324726"/>
    </source>
</evidence>
<dbReference type="GO" id="GO:0016887">
    <property type="term" value="F:ATP hydrolysis activity"/>
    <property type="evidence" value="ECO:0007669"/>
    <property type="project" value="InterPro"/>
</dbReference>
<dbReference type="InterPro" id="IPR027417">
    <property type="entry name" value="P-loop_NTPase"/>
</dbReference>
<proteinExistence type="inferred from homology"/>
<evidence type="ECO:0000256" key="4">
    <source>
        <dbReference type="ARBA" id="ARBA00022840"/>
    </source>
</evidence>
<dbReference type="Proteomes" id="UP000324726">
    <property type="component" value="Unassembled WGS sequence"/>
</dbReference>
<evidence type="ECO:0000313" key="6">
    <source>
        <dbReference type="EMBL" id="TYR19502.1"/>
    </source>
</evidence>
<evidence type="ECO:0000256" key="3">
    <source>
        <dbReference type="ARBA" id="ARBA00022741"/>
    </source>
</evidence>
<dbReference type="InterPro" id="IPR050095">
    <property type="entry name" value="ECF_ABC_transporter_ATP-bd"/>
</dbReference>
<dbReference type="GO" id="GO:0043190">
    <property type="term" value="C:ATP-binding cassette (ABC) transporter complex"/>
    <property type="evidence" value="ECO:0007669"/>
    <property type="project" value="TreeGrafter"/>
</dbReference>
<evidence type="ECO:0000256" key="2">
    <source>
        <dbReference type="ARBA" id="ARBA00022448"/>
    </source>
</evidence>
<name>A0A5D4FUP2_9CORY</name>
<feature type="domain" description="AAA+ ATPase" evidence="5">
    <location>
        <begin position="216"/>
        <end position="372"/>
    </location>
</feature>
<dbReference type="RefSeq" id="WP_148811279.1">
    <property type="nucleotide sequence ID" value="NZ_VSZI01000001.1"/>
</dbReference>
<dbReference type="GO" id="GO:0005524">
    <property type="term" value="F:ATP binding"/>
    <property type="evidence" value="ECO:0007669"/>
    <property type="project" value="UniProtKB-KW"/>
</dbReference>
<protein>
    <submittedName>
        <fullName evidence="6">ATP-binding cassette domain-containing protein</fullName>
    </submittedName>
</protein>
<dbReference type="CDD" id="cd00267">
    <property type="entry name" value="ABC_ATPase"/>
    <property type="match status" value="1"/>
</dbReference>
<evidence type="ECO:0000256" key="1">
    <source>
        <dbReference type="ARBA" id="ARBA00005417"/>
    </source>
</evidence>
<dbReference type="SUPFAM" id="SSF52540">
    <property type="entry name" value="P-loop containing nucleoside triphosphate hydrolases"/>
    <property type="match status" value="2"/>
</dbReference>
<dbReference type="EMBL" id="VSZI01000001">
    <property type="protein sequence ID" value="TYR19502.1"/>
    <property type="molecule type" value="Genomic_DNA"/>
</dbReference>
<organism evidence="6 7">
    <name type="scientific">Corynebacterium urealyticum</name>
    <dbReference type="NCBI Taxonomy" id="43771"/>
    <lineage>
        <taxon>Bacteria</taxon>
        <taxon>Bacillati</taxon>
        <taxon>Actinomycetota</taxon>
        <taxon>Actinomycetes</taxon>
        <taxon>Mycobacteriales</taxon>
        <taxon>Corynebacteriaceae</taxon>
        <taxon>Corynebacterium</taxon>
    </lineage>
</organism>
<dbReference type="GO" id="GO:0042626">
    <property type="term" value="F:ATPase-coupled transmembrane transporter activity"/>
    <property type="evidence" value="ECO:0007669"/>
    <property type="project" value="TreeGrafter"/>
</dbReference>
<comment type="caution">
    <text evidence="6">The sequence shown here is derived from an EMBL/GenBank/DDBJ whole genome shotgun (WGS) entry which is preliminary data.</text>
</comment>